<proteinExistence type="predicted"/>
<protein>
    <submittedName>
        <fullName evidence="2">Uncharacterized protein</fullName>
    </submittedName>
</protein>
<feature type="region of interest" description="Disordered" evidence="1">
    <location>
        <begin position="1"/>
        <end position="40"/>
    </location>
</feature>
<gene>
    <name evidence="2" type="ORF">C4541_07360</name>
</gene>
<reference evidence="2 3" key="1">
    <citation type="journal article" date="2017" name="ISME J.">
        <title>Energy and carbon metabolisms in a deep terrestrial subsurface fluid microbial community.</title>
        <authorList>
            <person name="Momper L."/>
            <person name="Jungbluth S.P."/>
            <person name="Lee M.D."/>
            <person name="Amend J.P."/>
        </authorList>
    </citation>
    <scope>NUCLEOTIDE SEQUENCE [LARGE SCALE GENOMIC DNA]</scope>
    <source>
        <strain evidence="2">SURF_26</strain>
    </source>
</reference>
<dbReference type="EMBL" id="QZJZ01000061">
    <property type="protein sequence ID" value="RJP58767.1"/>
    <property type="molecule type" value="Genomic_DNA"/>
</dbReference>
<name>A0A3A4R7K9_9BACT</name>
<comment type="caution">
    <text evidence="2">The sequence shown here is derived from an EMBL/GenBank/DDBJ whole genome shotgun (WGS) entry which is preliminary data.</text>
</comment>
<dbReference type="AlphaFoldDB" id="A0A3A4R7K9"/>
<dbReference type="Proteomes" id="UP000266426">
    <property type="component" value="Unassembled WGS sequence"/>
</dbReference>
<accession>A0A3A4R7K9</accession>
<sequence>MADKNAYYQPGLFGDHPDSSAETSSSAKKKRDVPETTRTLFTLNSGDKSIRLSFVDNSDAEQAYTQATHSILKKTVSSLSDNP</sequence>
<organism evidence="2 3">
    <name type="scientific">Candidatus Auribacter fodinae</name>
    <dbReference type="NCBI Taxonomy" id="2093366"/>
    <lineage>
        <taxon>Bacteria</taxon>
        <taxon>Pseudomonadati</taxon>
        <taxon>Candidatus Auribacterota</taxon>
        <taxon>Candidatus Auribacteria</taxon>
        <taxon>Candidatus Auribacterales</taxon>
        <taxon>Candidatus Auribacteraceae</taxon>
        <taxon>Candidatus Auribacter</taxon>
    </lineage>
</organism>
<evidence type="ECO:0000313" key="3">
    <source>
        <dbReference type="Proteomes" id="UP000266426"/>
    </source>
</evidence>
<evidence type="ECO:0000313" key="2">
    <source>
        <dbReference type="EMBL" id="RJP58767.1"/>
    </source>
</evidence>
<evidence type="ECO:0000256" key="1">
    <source>
        <dbReference type="SAM" id="MobiDB-lite"/>
    </source>
</evidence>